<reference evidence="2 3" key="1">
    <citation type="submission" date="2021-04" db="EMBL/GenBank/DDBJ databases">
        <title>The genome sequence of type strain Ideonella paludis KCTC 32238.</title>
        <authorList>
            <person name="Liu Y."/>
        </authorList>
    </citation>
    <scope>NUCLEOTIDE SEQUENCE [LARGE SCALE GENOMIC DNA]</scope>
    <source>
        <strain evidence="2 3">KCTC 32238</strain>
    </source>
</reference>
<name>A0ABS5DRY1_9BURK</name>
<dbReference type="Gene3D" id="3.40.50.300">
    <property type="entry name" value="P-loop containing nucleotide triphosphate hydrolases"/>
    <property type="match status" value="1"/>
</dbReference>
<organism evidence="2 3">
    <name type="scientific">Ideonella paludis</name>
    <dbReference type="NCBI Taxonomy" id="1233411"/>
    <lineage>
        <taxon>Bacteria</taxon>
        <taxon>Pseudomonadati</taxon>
        <taxon>Pseudomonadota</taxon>
        <taxon>Betaproteobacteria</taxon>
        <taxon>Burkholderiales</taxon>
        <taxon>Sphaerotilaceae</taxon>
        <taxon>Ideonella</taxon>
    </lineage>
</organism>
<dbReference type="InterPro" id="IPR027417">
    <property type="entry name" value="P-loop_NTPase"/>
</dbReference>
<dbReference type="InterPro" id="IPR026634">
    <property type="entry name" value="TPST-like"/>
</dbReference>
<accession>A0ABS5DRY1</accession>
<dbReference type="Pfam" id="PF13469">
    <property type="entry name" value="Sulfotransfer_3"/>
    <property type="match status" value="1"/>
</dbReference>
<dbReference type="SUPFAM" id="SSF52540">
    <property type="entry name" value="P-loop containing nucleoside triphosphate hydrolases"/>
    <property type="match status" value="1"/>
</dbReference>
<evidence type="ECO:0000256" key="1">
    <source>
        <dbReference type="ARBA" id="ARBA00022679"/>
    </source>
</evidence>
<dbReference type="RefSeq" id="WP_210805313.1">
    <property type="nucleotide sequence ID" value="NZ_JAGQDG010000001.1"/>
</dbReference>
<dbReference type="PANTHER" id="PTHR12788:SF10">
    <property type="entry name" value="PROTEIN-TYROSINE SULFOTRANSFERASE"/>
    <property type="match status" value="1"/>
</dbReference>
<comment type="caution">
    <text evidence="2">The sequence shown here is derived from an EMBL/GenBank/DDBJ whole genome shotgun (WGS) entry which is preliminary data.</text>
</comment>
<sequence length="319" mass="36304">MPTFIVGFARSGTTLCQRLVAERFGLPTVPETHYFECLPEHLPEGERLTRRQAEGLLSSLSPYLPLKQAEREALLPARGTPVRALFMRLMEALLPATAASAQALQDGQWLEKTPGHVWHMERILKLFPKARFVAMVRSPFTALASRRELAEPGKGWGETWRPIEDYARDWAWTQQHIWQFARAHPEALLMVRLEDLSLQPEEELARIGAFLHRAPRRSRRLGRSRLLMPFETWKRGAMGEVDPAVAQRQGRSGLSPFERWRLSQILAPQLAALGYTEHAPEPPLDALHRQLLASVDWFRPSLPAIPEGWVPLPPTRPTP</sequence>
<dbReference type="EMBL" id="JAGQDG010000001">
    <property type="protein sequence ID" value="MBQ0933911.1"/>
    <property type="molecule type" value="Genomic_DNA"/>
</dbReference>
<gene>
    <name evidence="2" type="ORF">KAK11_01125</name>
</gene>
<evidence type="ECO:0000313" key="3">
    <source>
        <dbReference type="Proteomes" id="UP000672097"/>
    </source>
</evidence>
<keyword evidence="3" id="KW-1185">Reference proteome</keyword>
<evidence type="ECO:0000313" key="2">
    <source>
        <dbReference type="EMBL" id="MBQ0933911.1"/>
    </source>
</evidence>
<protein>
    <submittedName>
        <fullName evidence="2">Sulfotransferase</fullName>
    </submittedName>
</protein>
<dbReference type="PANTHER" id="PTHR12788">
    <property type="entry name" value="PROTEIN-TYROSINE SULFOTRANSFERASE 2"/>
    <property type="match status" value="1"/>
</dbReference>
<dbReference type="Proteomes" id="UP000672097">
    <property type="component" value="Unassembled WGS sequence"/>
</dbReference>
<proteinExistence type="predicted"/>
<keyword evidence="1" id="KW-0808">Transferase</keyword>